<dbReference type="GO" id="GO:0005886">
    <property type="term" value="C:plasma membrane"/>
    <property type="evidence" value="ECO:0007669"/>
    <property type="project" value="UniProtKB-SubCell"/>
</dbReference>
<dbReference type="AlphaFoldDB" id="A0A803FU20"/>
<dbReference type="PRINTS" id="PR00781">
    <property type="entry name" value="LIPOSIGPTASE"/>
</dbReference>
<dbReference type="NCBIfam" id="TIGR00077">
    <property type="entry name" value="lspA"/>
    <property type="match status" value="1"/>
</dbReference>
<comment type="similarity">
    <text evidence="1 9 11">Belongs to the peptidase A8 family.</text>
</comment>
<feature type="transmembrane region" description="Helical" evidence="9">
    <location>
        <begin position="12"/>
        <end position="30"/>
    </location>
</feature>
<keyword evidence="4 9" id="KW-0812">Transmembrane</keyword>
<gene>
    <name evidence="9 12" type="primary">lspA</name>
    <name evidence="12" type="ORF">ERCIPICE3303_462</name>
</gene>
<keyword evidence="5 9" id="KW-0064">Aspartyl protease</keyword>
<keyword evidence="12" id="KW-0449">Lipoprotein</keyword>
<comment type="function">
    <text evidence="9 10">This protein specifically catalyzes the removal of signal peptides from prolipoproteins.</text>
</comment>
<evidence type="ECO:0000256" key="4">
    <source>
        <dbReference type="ARBA" id="ARBA00022692"/>
    </source>
</evidence>
<comment type="pathway">
    <text evidence="9">Protein modification; lipoprotein biosynthesis (signal peptide cleavage).</text>
</comment>
<evidence type="ECO:0000256" key="1">
    <source>
        <dbReference type="ARBA" id="ARBA00006139"/>
    </source>
</evidence>
<evidence type="ECO:0000256" key="7">
    <source>
        <dbReference type="ARBA" id="ARBA00022989"/>
    </source>
</evidence>
<dbReference type="EMBL" id="LR217737">
    <property type="protein sequence ID" value="VFP88421.1"/>
    <property type="molecule type" value="Genomic_DNA"/>
</dbReference>
<evidence type="ECO:0000256" key="9">
    <source>
        <dbReference type="HAMAP-Rule" id="MF_00161"/>
    </source>
</evidence>
<keyword evidence="6 9" id="KW-0378">Hydrolase</keyword>
<keyword evidence="3 9" id="KW-0645">Protease</keyword>
<evidence type="ECO:0000256" key="6">
    <source>
        <dbReference type="ARBA" id="ARBA00022801"/>
    </source>
</evidence>
<accession>A0A803FU20</accession>
<dbReference type="PANTHER" id="PTHR33695:SF1">
    <property type="entry name" value="LIPOPROTEIN SIGNAL PEPTIDASE"/>
    <property type="match status" value="1"/>
</dbReference>
<dbReference type="GO" id="GO:0006508">
    <property type="term" value="P:proteolysis"/>
    <property type="evidence" value="ECO:0007669"/>
    <property type="project" value="UniProtKB-KW"/>
</dbReference>
<dbReference type="PANTHER" id="PTHR33695">
    <property type="entry name" value="LIPOPROTEIN SIGNAL PEPTIDASE"/>
    <property type="match status" value="1"/>
</dbReference>
<proteinExistence type="inferred from homology"/>
<evidence type="ECO:0000256" key="5">
    <source>
        <dbReference type="ARBA" id="ARBA00022750"/>
    </source>
</evidence>
<feature type="transmembrane region" description="Helical" evidence="9">
    <location>
        <begin position="100"/>
        <end position="122"/>
    </location>
</feature>
<dbReference type="HAMAP" id="MF_00161">
    <property type="entry name" value="LspA"/>
    <property type="match status" value="1"/>
</dbReference>
<evidence type="ECO:0000256" key="10">
    <source>
        <dbReference type="RuleBase" id="RU000594"/>
    </source>
</evidence>
<keyword evidence="8 9" id="KW-0472">Membrane</keyword>
<feature type="transmembrane region" description="Helical" evidence="9">
    <location>
        <begin position="142"/>
        <end position="160"/>
    </location>
</feature>
<evidence type="ECO:0000313" key="12">
    <source>
        <dbReference type="EMBL" id="VFP88421.1"/>
    </source>
</evidence>
<keyword evidence="2 9" id="KW-1003">Cell membrane</keyword>
<evidence type="ECO:0000256" key="11">
    <source>
        <dbReference type="RuleBase" id="RU004181"/>
    </source>
</evidence>
<dbReference type="PROSITE" id="PS00855">
    <property type="entry name" value="SPASE_II"/>
    <property type="match status" value="1"/>
</dbReference>
<feature type="transmembrane region" description="Helical" evidence="9">
    <location>
        <begin position="67"/>
        <end position="88"/>
    </location>
</feature>
<reference evidence="12 13" key="1">
    <citation type="submission" date="2019-02" db="EMBL/GenBank/DDBJ databases">
        <authorList>
            <person name="Manzano-Marin A."/>
            <person name="Manzano-Marin A."/>
        </authorList>
    </citation>
    <scope>NUCLEOTIDE SEQUENCE [LARGE SCALE GENOMIC DNA]</scope>
    <source>
        <strain evidence="12 13">ErCipiceae</strain>
    </source>
</reference>
<evidence type="ECO:0000256" key="8">
    <source>
        <dbReference type="ARBA" id="ARBA00023136"/>
    </source>
</evidence>
<keyword evidence="7 9" id="KW-1133">Transmembrane helix</keyword>
<name>A0A803FU20_9GAMM</name>
<sequence length="172" mass="20556">MHSNLIYRKLKWLYFILIISSIDIASKKWVIQHLMLYELRPIIPYFNFFYTHNYGLAFSLFSHKNSWYRWLLVGMTITIVIILLIKLYRTSINYKINQIAYVLLIGGALGNLYDRICYGYVVDFIDFHINNWHFATFNIADSSIFIGTMFIVIGETMHLYDKNIKKKYINKI</sequence>
<dbReference type="Pfam" id="PF01252">
    <property type="entry name" value="Peptidase_A8"/>
    <property type="match status" value="1"/>
</dbReference>
<dbReference type="EC" id="3.4.23.36" evidence="9"/>
<feature type="active site" evidence="9">
    <location>
        <position position="123"/>
    </location>
</feature>
<comment type="catalytic activity">
    <reaction evidence="9 10">
        <text>Release of signal peptides from bacterial membrane prolipoproteins. Hydrolyzes -Xaa-Yaa-Zaa-|-(S,diacylglyceryl)Cys-, in which Xaa is hydrophobic (preferably Leu), and Yaa (Ala or Ser) and Zaa (Gly or Ala) have small, neutral side chains.</text>
        <dbReference type="EC" id="3.4.23.36"/>
    </reaction>
</comment>
<feature type="active site" evidence="9">
    <location>
        <position position="141"/>
    </location>
</feature>
<organism evidence="12 13">
    <name type="scientific">Candidatus Erwinia haradaeae</name>
    <dbReference type="NCBI Taxonomy" id="1922217"/>
    <lineage>
        <taxon>Bacteria</taxon>
        <taxon>Pseudomonadati</taxon>
        <taxon>Pseudomonadota</taxon>
        <taxon>Gammaproteobacteria</taxon>
        <taxon>Enterobacterales</taxon>
        <taxon>Erwiniaceae</taxon>
        <taxon>Erwinia</taxon>
    </lineage>
</organism>
<dbReference type="GO" id="GO:0004190">
    <property type="term" value="F:aspartic-type endopeptidase activity"/>
    <property type="evidence" value="ECO:0007669"/>
    <property type="project" value="UniProtKB-UniRule"/>
</dbReference>
<dbReference type="Proteomes" id="UP000294289">
    <property type="component" value="Chromosome"/>
</dbReference>
<dbReference type="InterPro" id="IPR001872">
    <property type="entry name" value="Peptidase_A8"/>
</dbReference>
<dbReference type="UniPathway" id="UPA00665"/>
<evidence type="ECO:0000256" key="2">
    <source>
        <dbReference type="ARBA" id="ARBA00022475"/>
    </source>
</evidence>
<evidence type="ECO:0000256" key="3">
    <source>
        <dbReference type="ARBA" id="ARBA00022670"/>
    </source>
</evidence>
<evidence type="ECO:0000313" key="13">
    <source>
        <dbReference type="Proteomes" id="UP000294289"/>
    </source>
</evidence>
<comment type="subcellular location">
    <subcellularLocation>
        <location evidence="9">Cell membrane</location>
        <topology evidence="9">Multi-pass membrane protein</topology>
    </subcellularLocation>
</comment>
<protein>
    <recommendedName>
        <fullName evidence="9">Lipoprotein signal peptidase</fullName>
        <ecNumber evidence="9">3.4.23.36</ecNumber>
    </recommendedName>
    <alternativeName>
        <fullName evidence="9">Prolipoprotein signal peptidase</fullName>
    </alternativeName>
    <alternativeName>
        <fullName evidence="9">Signal peptidase II</fullName>
        <shortName evidence="9">SPase II</shortName>
    </alternativeName>
</protein>